<dbReference type="InterPro" id="IPR013321">
    <property type="entry name" value="Arc_rbn_hlx_hlx"/>
</dbReference>
<proteinExistence type="predicted"/>
<dbReference type="InterPro" id="IPR010985">
    <property type="entry name" value="Ribbon_hlx_hlx"/>
</dbReference>
<feature type="region of interest" description="Disordered" evidence="1">
    <location>
        <begin position="153"/>
        <end position="174"/>
    </location>
</feature>
<evidence type="ECO:0000313" key="2">
    <source>
        <dbReference type="EMBL" id="GAA3709206.1"/>
    </source>
</evidence>
<feature type="region of interest" description="Disordered" evidence="1">
    <location>
        <begin position="75"/>
        <end position="114"/>
    </location>
</feature>
<gene>
    <name evidence="2" type="ORF">GCM10022377_23610</name>
</gene>
<dbReference type="Gene3D" id="1.10.1220.10">
    <property type="entry name" value="Met repressor-like"/>
    <property type="match status" value="1"/>
</dbReference>
<evidence type="ECO:0000313" key="3">
    <source>
        <dbReference type="Proteomes" id="UP001501536"/>
    </source>
</evidence>
<keyword evidence="3" id="KW-1185">Reference proteome</keyword>
<dbReference type="Pfam" id="PF05534">
    <property type="entry name" value="HicB"/>
    <property type="match status" value="1"/>
</dbReference>
<reference evidence="3" key="1">
    <citation type="journal article" date="2019" name="Int. J. Syst. Evol. Microbiol.">
        <title>The Global Catalogue of Microorganisms (GCM) 10K type strain sequencing project: providing services to taxonomists for standard genome sequencing and annotation.</title>
        <authorList>
            <consortium name="The Broad Institute Genomics Platform"/>
            <consortium name="The Broad Institute Genome Sequencing Center for Infectious Disease"/>
            <person name="Wu L."/>
            <person name="Ma J."/>
        </authorList>
    </citation>
    <scope>NUCLEOTIDE SEQUENCE [LARGE SCALE GENOMIC DNA]</scope>
    <source>
        <strain evidence="3">JCM 16961</strain>
    </source>
</reference>
<evidence type="ECO:0000256" key="1">
    <source>
        <dbReference type="SAM" id="MobiDB-lite"/>
    </source>
</evidence>
<feature type="compositionally biased region" description="Polar residues" evidence="1">
    <location>
        <begin position="80"/>
        <end position="106"/>
    </location>
</feature>
<name>A0ABP7DS43_9MICC</name>
<accession>A0ABP7DS43</accession>
<dbReference type="RefSeq" id="WP_344884832.1">
    <property type="nucleotide sequence ID" value="NZ_BAABCJ010000006.1"/>
</dbReference>
<dbReference type="SUPFAM" id="SSF47598">
    <property type="entry name" value="Ribbon-helix-helix"/>
    <property type="match status" value="1"/>
</dbReference>
<dbReference type="EMBL" id="BAABCJ010000006">
    <property type="protein sequence ID" value="GAA3709206.1"/>
    <property type="molecule type" value="Genomic_DNA"/>
</dbReference>
<organism evidence="2 3">
    <name type="scientific">Zhihengliuella alba</name>
    <dbReference type="NCBI Taxonomy" id="547018"/>
    <lineage>
        <taxon>Bacteria</taxon>
        <taxon>Bacillati</taxon>
        <taxon>Actinomycetota</taxon>
        <taxon>Actinomycetes</taxon>
        <taxon>Micrococcales</taxon>
        <taxon>Micrococcaceae</taxon>
        <taxon>Zhihengliuella</taxon>
    </lineage>
</organism>
<dbReference type="InterPro" id="IPR008651">
    <property type="entry name" value="Uncharacterised_HicB"/>
</dbReference>
<protein>
    <submittedName>
        <fullName evidence="2">Toxin-antitoxin system HicB family antitoxin</fullName>
    </submittedName>
</protein>
<sequence>MDISRHVQELQEQLVESAGPAGEPAVEVARRLTRSLDSAFTLVLLDALSEAAAEITADLAPGSVDVRLRGRNPEFVVTPPASNDTTAVSEAASAGQQDQEPASSEDYTVDGRATRTTLRLPEKLKTRAEAAAATEGLSVNTWLVRAVAAALSDRTAAPAAPPNNSGNRFTGWVR</sequence>
<dbReference type="Proteomes" id="UP001501536">
    <property type="component" value="Unassembled WGS sequence"/>
</dbReference>
<comment type="caution">
    <text evidence="2">The sequence shown here is derived from an EMBL/GenBank/DDBJ whole genome shotgun (WGS) entry which is preliminary data.</text>
</comment>